<organism evidence="9 12">
    <name type="scientific">Lactobacillus selangorensis</name>
    <dbReference type="NCBI Taxonomy" id="81857"/>
    <lineage>
        <taxon>Bacteria</taxon>
        <taxon>Bacillati</taxon>
        <taxon>Bacillota</taxon>
        <taxon>Bacilli</taxon>
        <taxon>Lactobacillales</taxon>
        <taxon>Lactobacillaceae</taxon>
        <taxon>Lactobacillus</taxon>
    </lineage>
</organism>
<comment type="subcellular location">
    <subcellularLocation>
        <location evidence="1">Cell membrane</location>
        <topology evidence="1">Multi-pass membrane protein</topology>
    </subcellularLocation>
</comment>
<name>A0A0R2FWQ0_9LACO</name>
<dbReference type="Proteomes" id="UP000051645">
    <property type="component" value="Unassembled WGS sequence"/>
</dbReference>
<dbReference type="Pfam" id="PF04093">
    <property type="entry name" value="MreD"/>
    <property type="match status" value="1"/>
</dbReference>
<dbReference type="InterPro" id="IPR007227">
    <property type="entry name" value="Cell_shape_determining_MreD"/>
</dbReference>
<accession>A0A0R2FWQ0</accession>
<feature type="transmembrane region" description="Helical" evidence="8">
    <location>
        <begin position="144"/>
        <end position="168"/>
    </location>
</feature>
<evidence type="ECO:0000256" key="6">
    <source>
        <dbReference type="ARBA" id="ARBA00022989"/>
    </source>
</evidence>
<keyword evidence="11" id="KW-1185">Reference proteome</keyword>
<evidence type="ECO:0000256" key="1">
    <source>
        <dbReference type="ARBA" id="ARBA00004651"/>
    </source>
</evidence>
<keyword evidence="7 8" id="KW-0472">Membrane</keyword>
<dbReference type="GO" id="GO:0008360">
    <property type="term" value="P:regulation of cell shape"/>
    <property type="evidence" value="ECO:0007669"/>
    <property type="project" value="UniProtKB-KW"/>
</dbReference>
<comment type="similarity">
    <text evidence="2">Belongs to the MreD family.</text>
</comment>
<dbReference type="EMBL" id="JQAT01000001">
    <property type="protein sequence ID" value="KRN29348.1"/>
    <property type="molecule type" value="Genomic_DNA"/>
</dbReference>
<dbReference type="OrthoDB" id="2148512at2"/>
<keyword evidence="5" id="KW-0133">Cell shape</keyword>
<evidence type="ECO:0000256" key="3">
    <source>
        <dbReference type="ARBA" id="ARBA00022475"/>
    </source>
</evidence>
<sequence>MTNLRNRYFLPLGIFVLMLLDGAISHVFSPLLYHGQVAIIIRLMLLGFVLAVYALPQEKWLIWYALLIGILYDSFFTGVIGIYAFILPMVVYLLKVVQPYLPNAFWSLSLVYVIVAAVFEICVYAANTMIGLTTVALSTFMVDVLAPTLILNLVIFFILAVPLTRLLVRIEVEE</sequence>
<dbReference type="EMBL" id="JQAZ01000001">
    <property type="protein sequence ID" value="KRN34123.1"/>
    <property type="molecule type" value="Genomic_DNA"/>
</dbReference>
<comment type="caution">
    <text evidence="9">The sequence shown here is derived from an EMBL/GenBank/DDBJ whole genome shotgun (WGS) entry which is preliminary data.</text>
</comment>
<reference evidence="11 12" key="1">
    <citation type="journal article" date="2015" name="Genome Announc.">
        <title>Expanding the biotechnology potential of lactobacilli through comparative genomics of 213 strains and associated genera.</title>
        <authorList>
            <person name="Sun Z."/>
            <person name="Harris H.M."/>
            <person name="McCann A."/>
            <person name="Guo C."/>
            <person name="Argimon S."/>
            <person name="Zhang W."/>
            <person name="Yang X."/>
            <person name="Jeffery I.B."/>
            <person name="Cooney J.C."/>
            <person name="Kagawa T.F."/>
            <person name="Liu W."/>
            <person name="Song Y."/>
            <person name="Salvetti E."/>
            <person name="Wrobel A."/>
            <person name="Rasinkangas P."/>
            <person name="Parkhill J."/>
            <person name="Rea M.C."/>
            <person name="O'Sullivan O."/>
            <person name="Ritari J."/>
            <person name="Douillard F.P."/>
            <person name="Paul Ross R."/>
            <person name="Yang R."/>
            <person name="Briner A.E."/>
            <person name="Felis G.E."/>
            <person name="de Vos W.M."/>
            <person name="Barrangou R."/>
            <person name="Klaenhammer T.R."/>
            <person name="Caufield P.W."/>
            <person name="Cui Y."/>
            <person name="Zhang H."/>
            <person name="O'Toole P.W."/>
        </authorList>
    </citation>
    <scope>NUCLEOTIDE SEQUENCE [LARGE SCALE GENOMIC DNA]</scope>
    <source>
        <strain evidence="9 12">ATCC BAA-66</strain>
        <strain evidence="10 11">DSM 13344</strain>
    </source>
</reference>
<dbReference type="Proteomes" id="UP000051751">
    <property type="component" value="Unassembled WGS sequence"/>
</dbReference>
<dbReference type="AlphaFoldDB" id="A0A0R2FWQ0"/>
<proteinExistence type="inferred from homology"/>
<gene>
    <name evidence="9" type="ORF">IV38_GL000231</name>
    <name evidence="10" type="ORF">IV40_GL000438</name>
</gene>
<feature type="transmembrane region" description="Helical" evidence="8">
    <location>
        <begin position="35"/>
        <end position="55"/>
    </location>
</feature>
<keyword evidence="3" id="KW-1003">Cell membrane</keyword>
<evidence type="ECO:0000313" key="10">
    <source>
        <dbReference type="EMBL" id="KRN34123.1"/>
    </source>
</evidence>
<evidence type="ECO:0000313" key="12">
    <source>
        <dbReference type="Proteomes" id="UP000051751"/>
    </source>
</evidence>
<feature type="transmembrane region" description="Helical" evidence="8">
    <location>
        <begin position="62"/>
        <end position="86"/>
    </location>
</feature>
<dbReference type="STRING" id="81857.IV38_GL000231"/>
<evidence type="ECO:0000256" key="5">
    <source>
        <dbReference type="ARBA" id="ARBA00022960"/>
    </source>
</evidence>
<dbReference type="PATRIC" id="fig|81857.3.peg.237"/>
<evidence type="ECO:0000256" key="2">
    <source>
        <dbReference type="ARBA" id="ARBA00007776"/>
    </source>
</evidence>
<evidence type="ECO:0000313" key="9">
    <source>
        <dbReference type="EMBL" id="KRN29348.1"/>
    </source>
</evidence>
<dbReference type="GO" id="GO:0005886">
    <property type="term" value="C:plasma membrane"/>
    <property type="evidence" value="ECO:0007669"/>
    <property type="project" value="UniProtKB-SubCell"/>
</dbReference>
<protein>
    <submittedName>
        <fullName evidence="9">Uncharacterized protein</fullName>
    </submittedName>
</protein>
<evidence type="ECO:0000256" key="4">
    <source>
        <dbReference type="ARBA" id="ARBA00022692"/>
    </source>
</evidence>
<keyword evidence="4 8" id="KW-0812">Transmembrane</keyword>
<evidence type="ECO:0000256" key="8">
    <source>
        <dbReference type="SAM" id="Phobius"/>
    </source>
</evidence>
<evidence type="ECO:0000313" key="11">
    <source>
        <dbReference type="Proteomes" id="UP000051645"/>
    </source>
</evidence>
<keyword evidence="6 8" id="KW-1133">Transmembrane helix</keyword>
<evidence type="ECO:0000256" key="7">
    <source>
        <dbReference type="ARBA" id="ARBA00023136"/>
    </source>
</evidence>
<feature type="transmembrane region" description="Helical" evidence="8">
    <location>
        <begin position="106"/>
        <end position="132"/>
    </location>
</feature>
<dbReference type="NCBIfam" id="TIGR03426">
    <property type="entry name" value="shape_MreD"/>
    <property type="match status" value="1"/>
</dbReference>
<dbReference type="RefSeq" id="WP_057768716.1">
    <property type="nucleotide sequence ID" value="NZ_JQAT01000001.1"/>
</dbReference>